<feature type="domain" description="Flagellar basal body rod protein N-terminal" evidence="7">
    <location>
        <begin position="7"/>
        <end position="37"/>
    </location>
</feature>
<keyword evidence="11" id="KW-1185">Reference proteome</keyword>
<feature type="domain" description="Flagellar basal-body/hook protein C-terminal" evidence="8">
    <location>
        <begin position="418"/>
        <end position="456"/>
    </location>
</feature>
<evidence type="ECO:0000256" key="2">
    <source>
        <dbReference type="ARBA" id="ARBA00004613"/>
    </source>
</evidence>
<organism evidence="10 11">
    <name type="scientific">Actinokineospora terrae</name>
    <dbReference type="NCBI Taxonomy" id="155974"/>
    <lineage>
        <taxon>Bacteria</taxon>
        <taxon>Bacillati</taxon>
        <taxon>Actinomycetota</taxon>
        <taxon>Actinomycetes</taxon>
        <taxon>Pseudonocardiales</taxon>
        <taxon>Pseudonocardiaceae</taxon>
        <taxon>Actinokineospora</taxon>
    </lineage>
</organism>
<accession>A0A1H9WZF4</accession>
<dbReference type="GO" id="GO:0044780">
    <property type="term" value="P:bacterial-type flagellum assembly"/>
    <property type="evidence" value="ECO:0007669"/>
    <property type="project" value="InterPro"/>
</dbReference>
<dbReference type="Pfam" id="PF00460">
    <property type="entry name" value="Flg_bb_rod"/>
    <property type="match status" value="1"/>
</dbReference>
<dbReference type="Pfam" id="PF22638">
    <property type="entry name" value="FlgK_D1"/>
    <property type="match status" value="1"/>
</dbReference>
<dbReference type="Proteomes" id="UP000199051">
    <property type="component" value="Unassembled WGS sequence"/>
</dbReference>
<evidence type="ECO:0000256" key="4">
    <source>
        <dbReference type="ARBA" id="ARBA00016244"/>
    </source>
</evidence>
<feature type="domain" description="Flagellar hook-associated protein FlgK helical" evidence="9">
    <location>
        <begin position="103"/>
        <end position="332"/>
    </location>
</feature>
<dbReference type="STRING" id="155974.SAMN04487818_11256"/>
<evidence type="ECO:0000256" key="3">
    <source>
        <dbReference type="ARBA" id="ARBA00009677"/>
    </source>
</evidence>
<dbReference type="InterPro" id="IPR053927">
    <property type="entry name" value="FlgK_helical"/>
</dbReference>
<dbReference type="InterPro" id="IPR001444">
    <property type="entry name" value="Flag_bb_rod_N"/>
</dbReference>
<evidence type="ECO:0000313" key="11">
    <source>
        <dbReference type="Proteomes" id="UP000199051"/>
    </source>
</evidence>
<keyword evidence="10" id="KW-0966">Cell projection</keyword>
<dbReference type="PANTHER" id="PTHR30033">
    <property type="entry name" value="FLAGELLAR HOOK-ASSOCIATED PROTEIN 1"/>
    <property type="match status" value="1"/>
</dbReference>
<dbReference type="PANTHER" id="PTHR30033:SF1">
    <property type="entry name" value="FLAGELLAR HOOK-ASSOCIATED PROTEIN 1"/>
    <property type="match status" value="1"/>
</dbReference>
<reference evidence="11" key="1">
    <citation type="submission" date="2016-10" db="EMBL/GenBank/DDBJ databases">
        <authorList>
            <person name="Varghese N."/>
            <person name="Submissions S."/>
        </authorList>
    </citation>
    <scope>NUCLEOTIDE SEQUENCE [LARGE SCALE GENOMIC DNA]</scope>
    <source>
        <strain evidence="11">DSM 44260</strain>
    </source>
</reference>
<protein>
    <recommendedName>
        <fullName evidence="4">Flagellar hook-associated protein 1</fullName>
    </recommendedName>
</protein>
<dbReference type="GO" id="GO:0005576">
    <property type="term" value="C:extracellular region"/>
    <property type="evidence" value="ECO:0007669"/>
    <property type="project" value="UniProtKB-SubCell"/>
</dbReference>
<evidence type="ECO:0000259" key="7">
    <source>
        <dbReference type="Pfam" id="PF00460"/>
    </source>
</evidence>
<dbReference type="Pfam" id="PF06429">
    <property type="entry name" value="Flg_bbr_C"/>
    <property type="match status" value="1"/>
</dbReference>
<dbReference type="NCBIfam" id="TIGR02492">
    <property type="entry name" value="flgK_ends"/>
    <property type="match status" value="1"/>
</dbReference>
<keyword evidence="10" id="KW-0969">Cilium</keyword>
<dbReference type="RefSeq" id="WP_092783993.1">
    <property type="nucleotide sequence ID" value="NZ_FOGI01000012.1"/>
</dbReference>
<gene>
    <name evidence="10" type="ORF">SAMN04487818_11256</name>
</gene>
<comment type="similarity">
    <text evidence="3">Belongs to the flagella basal body rod proteins family.</text>
</comment>
<keyword evidence="6" id="KW-0975">Bacterial flagellum</keyword>
<evidence type="ECO:0000259" key="9">
    <source>
        <dbReference type="Pfam" id="PF22638"/>
    </source>
</evidence>
<dbReference type="InterPro" id="IPR002371">
    <property type="entry name" value="FlgK"/>
</dbReference>
<keyword evidence="5" id="KW-0964">Secreted</keyword>
<dbReference type="EMBL" id="FOGI01000012">
    <property type="protein sequence ID" value="SES39328.1"/>
    <property type="molecule type" value="Genomic_DNA"/>
</dbReference>
<name>A0A1H9WZF4_9PSEU</name>
<dbReference type="GO" id="GO:0009424">
    <property type="term" value="C:bacterial-type flagellum hook"/>
    <property type="evidence" value="ECO:0007669"/>
    <property type="project" value="InterPro"/>
</dbReference>
<dbReference type="InterPro" id="IPR010930">
    <property type="entry name" value="Flg_bb/hook_C_dom"/>
</dbReference>
<keyword evidence="10" id="KW-0282">Flagellum</keyword>
<dbReference type="GO" id="GO:0005198">
    <property type="term" value="F:structural molecule activity"/>
    <property type="evidence" value="ECO:0007669"/>
    <property type="project" value="InterPro"/>
</dbReference>
<dbReference type="SUPFAM" id="SSF64518">
    <property type="entry name" value="Phase 1 flagellin"/>
    <property type="match status" value="1"/>
</dbReference>
<evidence type="ECO:0000256" key="6">
    <source>
        <dbReference type="ARBA" id="ARBA00023143"/>
    </source>
</evidence>
<sequence length="460" mass="47476">MSSFNGINTALTALRTQRQGLELAGQNIANAGTEGYTRQRLETSSIGGSPVPAFWSTPNRLSTGQGVQVTSVNRLQDAYMDARVRSEHERKATTDTNHDVLVDVERVYNEPSDNGLQAQLTDLWSGFADVADNPGDPGSRTQLLTRAQSVASTLNAASAELAGQYSDRRTQLVNNVNDINAASKQLASLNEAVVRAKAAGVSANELSDQRDNAALKLVELTGGQLTRGADDSVTITLGGSNLVSGSTSRDLKVTNGADIASAGADPVTLKWVDTDTVATGAGGKAGALLNGLNTVLPDQLARFDKVANALTTTINTANAAGFTKAGVAGGALMSGTTAATIKVATTNPADIAASASSTQALGGGNADAMARLGSKSGGADEVYRTNVADIGMRVRAAEQAATTQGTITNQVDSARSATSGVNLDEELTSMITYQRSYEAAAKVMSTVDSMLDTLINRMGV</sequence>
<evidence type="ECO:0000313" key="10">
    <source>
        <dbReference type="EMBL" id="SES39328.1"/>
    </source>
</evidence>
<dbReference type="AlphaFoldDB" id="A0A1H9WZF4"/>
<comment type="subcellular location">
    <subcellularLocation>
        <location evidence="1">Bacterial flagellum</location>
    </subcellularLocation>
    <subcellularLocation>
        <location evidence="2">Secreted</location>
    </subcellularLocation>
</comment>
<proteinExistence type="inferred from homology"/>
<evidence type="ECO:0000256" key="5">
    <source>
        <dbReference type="ARBA" id="ARBA00022525"/>
    </source>
</evidence>
<evidence type="ECO:0000259" key="8">
    <source>
        <dbReference type="Pfam" id="PF06429"/>
    </source>
</evidence>
<evidence type="ECO:0000256" key="1">
    <source>
        <dbReference type="ARBA" id="ARBA00004365"/>
    </source>
</evidence>